<evidence type="ECO:0000313" key="2">
    <source>
        <dbReference type="Proteomes" id="UP000466619"/>
    </source>
</evidence>
<evidence type="ECO:0000313" key="1">
    <source>
        <dbReference type="EMBL" id="NDL05615.1"/>
    </source>
</evidence>
<protein>
    <submittedName>
        <fullName evidence="1">Uncharacterized protein</fullName>
    </submittedName>
</protein>
<gene>
    <name evidence="1" type="ORF">GPY48_21315</name>
</gene>
<dbReference type="RefSeq" id="WP_162120892.1">
    <property type="nucleotide sequence ID" value="NZ_CAWPJS010000071.1"/>
</dbReference>
<keyword evidence="2" id="KW-1185">Reference proteome</keyword>
<comment type="caution">
    <text evidence="1">The sequence shown here is derived from an EMBL/GenBank/DDBJ whole genome shotgun (WGS) entry which is preliminary data.</text>
</comment>
<reference evidence="1 2" key="1">
    <citation type="submission" date="2019-12" db="EMBL/GenBank/DDBJ databases">
        <title>Engineering Photorhabdus to improve their lethality against agricultural pests.</title>
        <authorList>
            <person name="Machado R.A.R."/>
        </authorList>
    </citation>
    <scope>NUCLEOTIDE SEQUENCE [LARGE SCALE GENOMIC DNA]</scope>
    <source>
        <strain evidence="1 2">M-CN4</strain>
    </source>
</reference>
<dbReference type="EMBL" id="WSFC01000071">
    <property type="protein sequence ID" value="NDL05615.1"/>
    <property type="molecule type" value="Genomic_DNA"/>
</dbReference>
<dbReference type="SUPFAM" id="SSF56059">
    <property type="entry name" value="Glutathione synthetase ATP-binding domain-like"/>
    <property type="match status" value="1"/>
</dbReference>
<organism evidence="1 2">
    <name type="scientific">Photorhabdus bodei</name>
    <dbReference type="NCBI Taxonomy" id="2029681"/>
    <lineage>
        <taxon>Bacteria</taxon>
        <taxon>Pseudomonadati</taxon>
        <taxon>Pseudomonadota</taxon>
        <taxon>Gammaproteobacteria</taxon>
        <taxon>Enterobacterales</taxon>
        <taxon>Morganellaceae</taxon>
        <taxon>Photorhabdus</taxon>
    </lineage>
</organism>
<sequence>MLTKNPLNHKLQNYISHHPEVIEQQIATLQHKIRSGEMKIWNKEFNLLPSVIFIDCELHHKYAALAEKYHQLLRKILVLYRERPEVRAYFGFSPLVESLCVLNPGYDNEITICRFDSYPTESGFKILENNTDCPAGVLFTHHHQQAITSMPLISSFISENVKLDATLNQPDEAFFSALLKVHEN</sequence>
<accession>A0ABX0ARC3</accession>
<proteinExistence type="predicted"/>
<dbReference type="Proteomes" id="UP000466619">
    <property type="component" value="Unassembled WGS sequence"/>
</dbReference>
<name>A0ABX0ARC3_9GAMM</name>